<comment type="subcellular location">
    <subcellularLocation>
        <location evidence="1">Cell envelope</location>
    </subcellularLocation>
</comment>
<comment type="caution">
    <text evidence="9">The sequence shown here is derived from an EMBL/GenBank/DDBJ whole genome shotgun (WGS) entry which is preliminary data.</text>
</comment>
<evidence type="ECO:0000256" key="6">
    <source>
        <dbReference type="SAM" id="Phobius"/>
    </source>
</evidence>
<feature type="chain" id="PRO_5010342014" description="CopC domain-containing protein" evidence="7">
    <location>
        <begin position="33"/>
        <end position="208"/>
    </location>
</feature>
<evidence type="ECO:0000313" key="9">
    <source>
        <dbReference type="EMBL" id="OHV34607.1"/>
    </source>
</evidence>
<evidence type="ECO:0000256" key="7">
    <source>
        <dbReference type="SAM" id="SignalP"/>
    </source>
</evidence>
<dbReference type="EMBL" id="MBLM01000127">
    <property type="protein sequence ID" value="OHV34607.1"/>
    <property type="molecule type" value="Genomic_DNA"/>
</dbReference>
<evidence type="ECO:0000259" key="8">
    <source>
        <dbReference type="Pfam" id="PF04234"/>
    </source>
</evidence>
<keyword evidence="4" id="KW-0186">Copper</keyword>
<feature type="compositionally biased region" description="Low complexity" evidence="5">
    <location>
        <begin position="136"/>
        <end position="161"/>
    </location>
</feature>
<feature type="signal peptide" evidence="7">
    <location>
        <begin position="1"/>
        <end position="32"/>
    </location>
</feature>
<sequence length="208" mass="20646">MHRRSRATRSAATLVVALAALTVTTLGSPAWAHTALTASDPAAGATLDTVPGQISLTFSGLVRADGSTVTVTGGAGAPVTVGAPSAADTTLTVPVTGLANGGYQVVWRVIAGDGHAMNGDFSFTVAAPAPPPTPTPTQTSTTSTSTSAPTAAVTSATSTAPEVIRPAPDDSGGGHGWILAVIGLGIAAFAIIAATFVIKRRRPTRREP</sequence>
<evidence type="ECO:0000256" key="4">
    <source>
        <dbReference type="ARBA" id="ARBA00023008"/>
    </source>
</evidence>
<dbReference type="InterPro" id="IPR032694">
    <property type="entry name" value="CopC/D"/>
</dbReference>
<evidence type="ECO:0000256" key="5">
    <source>
        <dbReference type="SAM" id="MobiDB-lite"/>
    </source>
</evidence>
<dbReference type="InterPro" id="IPR014756">
    <property type="entry name" value="Ig_E-set"/>
</dbReference>
<dbReference type="Gene3D" id="2.60.40.1220">
    <property type="match status" value="1"/>
</dbReference>
<evidence type="ECO:0000256" key="1">
    <source>
        <dbReference type="ARBA" id="ARBA00004196"/>
    </source>
</evidence>
<dbReference type="InterPro" id="IPR014755">
    <property type="entry name" value="Cu-Rt/internalin_Ig-like"/>
</dbReference>
<dbReference type="PANTHER" id="PTHR34820">
    <property type="entry name" value="INNER MEMBRANE PROTEIN YEBZ"/>
    <property type="match status" value="1"/>
</dbReference>
<dbReference type="Pfam" id="PF04234">
    <property type="entry name" value="CopC"/>
    <property type="match status" value="1"/>
</dbReference>
<keyword evidence="6" id="KW-1133">Transmembrane helix</keyword>
<accession>A0A1S1QLN6</accession>
<dbReference type="GO" id="GO:0006825">
    <property type="term" value="P:copper ion transport"/>
    <property type="evidence" value="ECO:0007669"/>
    <property type="project" value="InterPro"/>
</dbReference>
<dbReference type="SUPFAM" id="SSF81296">
    <property type="entry name" value="E set domains"/>
    <property type="match status" value="1"/>
</dbReference>
<feature type="region of interest" description="Disordered" evidence="5">
    <location>
        <begin position="127"/>
        <end position="170"/>
    </location>
</feature>
<keyword evidence="6" id="KW-0812">Transmembrane</keyword>
<keyword evidence="3 7" id="KW-0732">Signal</keyword>
<reference evidence="10" key="1">
    <citation type="submission" date="2016-07" db="EMBL/GenBank/DDBJ databases">
        <title>Sequence Frankia sp. strain CcI1.17.</title>
        <authorList>
            <person name="Ghodhbane-Gtari F."/>
            <person name="Swanson E."/>
            <person name="Gueddou A."/>
            <person name="Morris K."/>
            <person name="Hezbri K."/>
            <person name="Ktari A."/>
            <person name="Nouioui I."/>
            <person name="Abebe-Akele F."/>
            <person name="Simpson S."/>
            <person name="Thomas K."/>
            <person name="Gtari M."/>
            <person name="Tisa L.S."/>
            <person name="Hurst S."/>
        </authorList>
    </citation>
    <scope>NUCLEOTIDE SEQUENCE [LARGE SCALE GENOMIC DNA]</scope>
    <source>
        <strain evidence="10">Cc1.17</strain>
    </source>
</reference>
<dbReference type="PANTHER" id="PTHR34820:SF4">
    <property type="entry name" value="INNER MEMBRANE PROTEIN YEBZ"/>
    <property type="match status" value="1"/>
</dbReference>
<dbReference type="GO" id="GO:0030313">
    <property type="term" value="C:cell envelope"/>
    <property type="evidence" value="ECO:0007669"/>
    <property type="project" value="UniProtKB-SubCell"/>
</dbReference>
<dbReference type="AlphaFoldDB" id="A0A1S1QLN6"/>
<keyword evidence="6" id="KW-0472">Membrane</keyword>
<dbReference type="Proteomes" id="UP000179627">
    <property type="component" value="Unassembled WGS sequence"/>
</dbReference>
<proteinExistence type="predicted"/>
<protein>
    <recommendedName>
        <fullName evidence="8">CopC domain-containing protein</fullName>
    </recommendedName>
</protein>
<dbReference type="GO" id="GO:0005886">
    <property type="term" value="C:plasma membrane"/>
    <property type="evidence" value="ECO:0007669"/>
    <property type="project" value="TreeGrafter"/>
</dbReference>
<evidence type="ECO:0000313" key="10">
    <source>
        <dbReference type="Proteomes" id="UP000179627"/>
    </source>
</evidence>
<evidence type="ECO:0000256" key="2">
    <source>
        <dbReference type="ARBA" id="ARBA00022723"/>
    </source>
</evidence>
<gene>
    <name evidence="9" type="ORF">CC117_21600</name>
</gene>
<name>A0A1S1QLN6_9ACTN</name>
<keyword evidence="2" id="KW-0479">Metal-binding</keyword>
<dbReference type="OrthoDB" id="5242236at2"/>
<dbReference type="GO" id="GO:0042597">
    <property type="term" value="C:periplasmic space"/>
    <property type="evidence" value="ECO:0007669"/>
    <property type="project" value="InterPro"/>
</dbReference>
<keyword evidence="10" id="KW-1185">Reference proteome</keyword>
<dbReference type="GO" id="GO:0046688">
    <property type="term" value="P:response to copper ion"/>
    <property type="evidence" value="ECO:0007669"/>
    <property type="project" value="InterPro"/>
</dbReference>
<evidence type="ECO:0000256" key="3">
    <source>
        <dbReference type="ARBA" id="ARBA00022729"/>
    </source>
</evidence>
<dbReference type="RefSeq" id="WP_071086322.1">
    <property type="nucleotide sequence ID" value="NZ_MBLM01000127.1"/>
</dbReference>
<organism evidence="9 10">
    <name type="scientific">Parafrankia colletiae</name>
    <dbReference type="NCBI Taxonomy" id="573497"/>
    <lineage>
        <taxon>Bacteria</taxon>
        <taxon>Bacillati</taxon>
        <taxon>Actinomycetota</taxon>
        <taxon>Actinomycetes</taxon>
        <taxon>Frankiales</taxon>
        <taxon>Frankiaceae</taxon>
        <taxon>Parafrankia</taxon>
    </lineage>
</organism>
<dbReference type="GO" id="GO:0005507">
    <property type="term" value="F:copper ion binding"/>
    <property type="evidence" value="ECO:0007669"/>
    <property type="project" value="InterPro"/>
</dbReference>
<feature type="transmembrane region" description="Helical" evidence="6">
    <location>
        <begin position="177"/>
        <end position="198"/>
    </location>
</feature>
<dbReference type="InterPro" id="IPR007348">
    <property type="entry name" value="CopC_dom"/>
</dbReference>
<feature type="domain" description="CopC" evidence="8">
    <location>
        <begin position="33"/>
        <end position="125"/>
    </location>
</feature>